<accession>A0A2X1LCU9</accession>
<protein>
    <submittedName>
        <fullName evidence="1">Uncharacterized protein</fullName>
    </submittedName>
</protein>
<sequence>MKSSDMVEALEINAAIDTMITDRQAIADRQKHHVDVLQETWDLVRLGHQYKDAGKTGIAGRKLQQLDCGKARNLGRRAER</sequence>
<dbReference type="Proteomes" id="UP000250991">
    <property type="component" value="Unassembled WGS sequence"/>
</dbReference>
<reference evidence="1 2" key="1">
    <citation type="submission" date="2018-06" db="EMBL/GenBank/DDBJ databases">
        <authorList>
            <consortium name="Pathogen Informatics"/>
            <person name="Doyle S."/>
        </authorList>
    </citation>
    <scope>NUCLEOTIDE SEQUENCE [LARGE SCALE GENOMIC DNA]</scope>
    <source>
        <strain evidence="1 2">NCTC8009</strain>
    </source>
</reference>
<evidence type="ECO:0000313" key="2">
    <source>
        <dbReference type="Proteomes" id="UP000250991"/>
    </source>
</evidence>
<name>A0A2X1LCU9_ECOLX</name>
<organism evidence="1 2">
    <name type="scientific">Escherichia coli</name>
    <dbReference type="NCBI Taxonomy" id="562"/>
    <lineage>
        <taxon>Bacteria</taxon>
        <taxon>Pseudomonadati</taxon>
        <taxon>Pseudomonadota</taxon>
        <taxon>Gammaproteobacteria</taxon>
        <taxon>Enterobacterales</taxon>
        <taxon>Enterobacteriaceae</taxon>
        <taxon>Escherichia</taxon>
    </lineage>
</organism>
<dbReference type="AlphaFoldDB" id="A0A2X1LCU9"/>
<proteinExistence type="predicted"/>
<gene>
    <name evidence="1" type="ORF">NCTC8009_00779</name>
</gene>
<evidence type="ECO:0000313" key="1">
    <source>
        <dbReference type="EMBL" id="SPW74366.1"/>
    </source>
</evidence>
<dbReference type="EMBL" id="UARW01000008">
    <property type="protein sequence ID" value="SPW74366.1"/>
    <property type="molecule type" value="Genomic_DNA"/>
</dbReference>